<gene>
    <name evidence="1" type="ORF">MHIB_18570</name>
</gene>
<proteinExistence type="predicted"/>
<dbReference type="KEGG" id="mhib:MHIB_18570"/>
<organism evidence="1 2">
    <name type="scientific">Mycolicibacter hiberniae</name>
    <dbReference type="NCBI Taxonomy" id="29314"/>
    <lineage>
        <taxon>Bacteria</taxon>
        <taxon>Bacillati</taxon>
        <taxon>Actinomycetota</taxon>
        <taxon>Actinomycetes</taxon>
        <taxon>Mycobacteriales</taxon>
        <taxon>Mycobacteriaceae</taxon>
        <taxon>Mycolicibacter</taxon>
    </lineage>
</organism>
<sequence>MSAGASVATAATFLWLGMVTAISFLEAPLRFRAPGVTVPIGLGIGRLVFRGLNSAEFLLAAVIAAAFAAQRPPVGTAVAYAVAVATLSAQVLAVRPALRRRADQVLAGLQAPRSRAHYAYVALELIKVAALIGMGILLLSG</sequence>
<reference evidence="1 2" key="1">
    <citation type="journal article" date="2019" name="Emerg. Microbes Infect.">
        <title>Comprehensive subspecies identification of 175 nontuberculous mycobacteria species based on 7547 genomic profiles.</title>
        <authorList>
            <person name="Matsumoto Y."/>
            <person name="Kinjo T."/>
            <person name="Motooka D."/>
            <person name="Nabeya D."/>
            <person name="Jung N."/>
            <person name="Uechi K."/>
            <person name="Horii T."/>
            <person name="Iida T."/>
            <person name="Fujita J."/>
            <person name="Nakamura S."/>
        </authorList>
    </citation>
    <scope>NUCLEOTIDE SEQUENCE [LARGE SCALE GENOMIC DNA]</scope>
    <source>
        <strain evidence="1 2">JCM 13571</strain>
    </source>
</reference>
<dbReference type="RefSeq" id="WP_085134412.1">
    <property type="nucleotide sequence ID" value="NZ_AP022609.1"/>
</dbReference>
<dbReference type="EMBL" id="AP022609">
    <property type="protein sequence ID" value="BBZ23439.1"/>
    <property type="molecule type" value="Genomic_DNA"/>
</dbReference>
<name>A0A7I7X0T7_9MYCO</name>
<evidence type="ECO:0000313" key="2">
    <source>
        <dbReference type="Proteomes" id="UP000467260"/>
    </source>
</evidence>
<accession>A0A7I7X0T7</accession>
<dbReference type="Proteomes" id="UP000467260">
    <property type="component" value="Chromosome"/>
</dbReference>
<keyword evidence="2" id="KW-1185">Reference proteome</keyword>
<evidence type="ECO:0000313" key="1">
    <source>
        <dbReference type="EMBL" id="BBZ23439.1"/>
    </source>
</evidence>
<dbReference type="AlphaFoldDB" id="A0A7I7X0T7"/>
<protein>
    <submittedName>
        <fullName evidence="1">Uncharacterized protein</fullName>
    </submittedName>
</protein>
<dbReference type="OrthoDB" id="1098954at2"/>